<gene>
    <name evidence="3" type="ORF">WI372_14095</name>
</gene>
<dbReference type="PANTHER" id="PTHR39430:SF1">
    <property type="entry name" value="PROTEASE"/>
    <property type="match status" value="1"/>
</dbReference>
<accession>A0ABU9EBR8</accession>
<dbReference type="EMBL" id="JBBHLI010000009">
    <property type="protein sequence ID" value="MEK9502119.1"/>
    <property type="molecule type" value="Genomic_DNA"/>
</dbReference>
<reference evidence="3 4" key="1">
    <citation type="submission" date="2024-02" db="EMBL/GenBank/DDBJ databases">
        <title>A novel Gemmatimonadota bacterium.</title>
        <authorList>
            <person name="Du Z.-J."/>
            <person name="Ye Y.-Q."/>
        </authorList>
    </citation>
    <scope>NUCLEOTIDE SEQUENCE [LARGE SCALE GENOMIC DNA]</scope>
    <source>
        <strain evidence="3 4">DH-20</strain>
    </source>
</reference>
<keyword evidence="1" id="KW-1133">Transmembrane helix</keyword>
<feature type="transmembrane region" description="Helical" evidence="1">
    <location>
        <begin position="145"/>
        <end position="170"/>
    </location>
</feature>
<dbReference type="Proteomes" id="UP001484239">
    <property type="component" value="Unassembled WGS sequence"/>
</dbReference>
<dbReference type="InterPro" id="IPR003675">
    <property type="entry name" value="Rce1/LyrA-like_dom"/>
</dbReference>
<organism evidence="3 4">
    <name type="scientific">Gaopeijia maritima</name>
    <dbReference type="NCBI Taxonomy" id="3119007"/>
    <lineage>
        <taxon>Bacteria</taxon>
        <taxon>Pseudomonadati</taxon>
        <taxon>Gemmatimonadota</taxon>
        <taxon>Longimicrobiia</taxon>
        <taxon>Gaopeijiales</taxon>
        <taxon>Gaopeijiaceae</taxon>
        <taxon>Gaopeijia</taxon>
    </lineage>
</organism>
<feature type="transmembrane region" description="Helical" evidence="1">
    <location>
        <begin position="83"/>
        <end position="103"/>
    </location>
</feature>
<dbReference type="PANTHER" id="PTHR39430">
    <property type="entry name" value="MEMBRANE-ASSOCIATED PROTEASE-RELATED"/>
    <property type="match status" value="1"/>
</dbReference>
<evidence type="ECO:0000256" key="1">
    <source>
        <dbReference type="SAM" id="Phobius"/>
    </source>
</evidence>
<evidence type="ECO:0000313" key="3">
    <source>
        <dbReference type="EMBL" id="MEK9502119.1"/>
    </source>
</evidence>
<evidence type="ECO:0000259" key="2">
    <source>
        <dbReference type="Pfam" id="PF02517"/>
    </source>
</evidence>
<keyword evidence="4" id="KW-1185">Reference proteome</keyword>
<evidence type="ECO:0000313" key="4">
    <source>
        <dbReference type="Proteomes" id="UP001484239"/>
    </source>
</evidence>
<feature type="transmembrane region" description="Helical" evidence="1">
    <location>
        <begin position="176"/>
        <end position="197"/>
    </location>
</feature>
<dbReference type="RefSeq" id="WP_405276689.1">
    <property type="nucleotide sequence ID" value="NZ_JBBHLI010000009.1"/>
</dbReference>
<proteinExistence type="predicted"/>
<name>A0ABU9EBR8_9BACT</name>
<feature type="domain" description="CAAX prenyl protease 2/Lysostaphin resistance protein A-like" evidence="2">
    <location>
        <begin position="124"/>
        <end position="214"/>
    </location>
</feature>
<keyword evidence="1" id="KW-0472">Membrane</keyword>
<keyword evidence="1" id="KW-0812">Transmembrane</keyword>
<feature type="transmembrane region" description="Helical" evidence="1">
    <location>
        <begin position="41"/>
        <end position="62"/>
    </location>
</feature>
<dbReference type="Pfam" id="PF02517">
    <property type="entry name" value="Rce1-like"/>
    <property type="match status" value="1"/>
</dbReference>
<protein>
    <submittedName>
        <fullName evidence="3">Type II CAAX endopeptidase family protein</fullName>
    </submittedName>
</protein>
<comment type="caution">
    <text evidence="3">The sequence shown here is derived from an EMBL/GenBank/DDBJ whole genome shotgun (WGS) entry which is preliminary data.</text>
</comment>
<feature type="transmembrane region" description="Helical" evidence="1">
    <location>
        <begin position="14"/>
        <end position="35"/>
    </location>
</feature>
<sequence>MTAPEPRTFGVPGLLLRLLLFGVLTAGLSVAAGVFLPSGDLVAGAWALGFGGVVAGWTLLRWDGRPSSDLGLSLDRRAGIDGVVGWMLGVFVAGVVLSVAAIAGGVEWRADGAEFTVSAWVGEAVRTLALLAIPAAAEEVLLRGYVLVASAAVLGPGAALAITSVVFGLLHAANPGAGPMAVAGVTAAGLLLGALVLRFHSLWPAIGAHLGWNWALAAPGDVSVSGLDIADVPGYDGAPTGPDWLSGGAFGVEAGLVAALALSAAAWAVWHRPLRPTTTTRDRDPR</sequence>